<gene>
    <name evidence="2" type="ORF">ACFS6H_03930</name>
</gene>
<dbReference type="RefSeq" id="WP_386095433.1">
    <property type="nucleotide sequence ID" value="NZ_JBHUOZ010000001.1"/>
</dbReference>
<evidence type="ECO:0000256" key="1">
    <source>
        <dbReference type="SAM" id="Phobius"/>
    </source>
</evidence>
<accession>A0ABW6A0S6</accession>
<keyword evidence="1" id="KW-1133">Transmembrane helix</keyword>
<organism evidence="2 3">
    <name type="scientific">Terrimonas rubra</name>
    <dbReference type="NCBI Taxonomy" id="1035890"/>
    <lineage>
        <taxon>Bacteria</taxon>
        <taxon>Pseudomonadati</taxon>
        <taxon>Bacteroidota</taxon>
        <taxon>Chitinophagia</taxon>
        <taxon>Chitinophagales</taxon>
        <taxon>Chitinophagaceae</taxon>
        <taxon>Terrimonas</taxon>
    </lineage>
</organism>
<name>A0ABW6A0S6_9BACT</name>
<keyword evidence="1" id="KW-0812">Transmembrane</keyword>
<sequence length="111" mass="12290">MNENKHTQSRVDAILNSTDGITRAEANPFLYTRIMSKLGEERSVWAVISGFVTRPAVVLSTLCLVIVLNVFVVVNSKEDTANTATQTNSLTDNEYQQMASATTYDYVNVEP</sequence>
<comment type="caution">
    <text evidence="2">The sequence shown here is derived from an EMBL/GenBank/DDBJ whole genome shotgun (WGS) entry which is preliminary data.</text>
</comment>
<feature type="transmembrane region" description="Helical" evidence="1">
    <location>
        <begin position="43"/>
        <end position="72"/>
    </location>
</feature>
<keyword evidence="1" id="KW-0472">Membrane</keyword>
<dbReference type="EMBL" id="JBHUOZ010000001">
    <property type="protein sequence ID" value="MFD2918847.1"/>
    <property type="molecule type" value="Genomic_DNA"/>
</dbReference>
<evidence type="ECO:0000313" key="2">
    <source>
        <dbReference type="EMBL" id="MFD2918847.1"/>
    </source>
</evidence>
<evidence type="ECO:0000313" key="3">
    <source>
        <dbReference type="Proteomes" id="UP001597511"/>
    </source>
</evidence>
<keyword evidence="3" id="KW-1185">Reference proteome</keyword>
<protein>
    <submittedName>
        <fullName evidence="2">Uncharacterized protein</fullName>
    </submittedName>
</protein>
<dbReference type="Proteomes" id="UP001597511">
    <property type="component" value="Unassembled WGS sequence"/>
</dbReference>
<proteinExistence type="predicted"/>
<reference evidence="3" key="1">
    <citation type="journal article" date="2019" name="Int. J. Syst. Evol. Microbiol.">
        <title>The Global Catalogue of Microorganisms (GCM) 10K type strain sequencing project: providing services to taxonomists for standard genome sequencing and annotation.</title>
        <authorList>
            <consortium name="The Broad Institute Genomics Platform"/>
            <consortium name="The Broad Institute Genome Sequencing Center for Infectious Disease"/>
            <person name="Wu L."/>
            <person name="Ma J."/>
        </authorList>
    </citation>
    <scope>NUCLEOTIDE SEQUENCE [LARGE SCALE GENOMIC DNA]</scope>
    <source>
        <strain evidence="3">KCTC 23299</strain>
    </source>
</reference>